<keyword evidence="1" id="KW-0808">Transferase</keyword>
<organism evidence="8">
    <name type="scientific">Entomoneis paludosa</name>
    <dbReference type="NCBI Taxonomy" id="265537"/>
    <lineage>
        <taxon>Eukaryota</taxon>
        <taxon>Sar</taxon>
        <taxon>Stramenopiles</taxon>
        <taxon>Ochrophyta</taxon>
        <taxon>Bacillariophyta</taxon>
        <taxon>Bacillariophyceae</taxon>
        <taxon>Bacillariophycidae</taxon>
        <taxon>Entomoneidaceae</taxon>
        <taxon>Entomoneis</taxon>
    </lineage>
</organism>
<feature type="compositionally biased region" description="Low complexity" evidence="5">
    <location>
        <begin position="149"/>
        <end position="166"/>
    </location>
</feature>
<dbReference type="Pfam" id="PF00989">
    <property type="entry name" value="PAS"/>
    <property type="match status" value="2"/>
</dbReference>
<dbReference type="InterPro" id="IPR013767">
    <property type="entry name" value="PAS_fold"/>
</dbReference>
<dbReference type="GO" id="GO:0016301">
    <property type="term" value="F:kinase activity"/>
    <property type="evidence" value="ECO:0007669"/>
    <property type="project" value="UniProtKB-KW"/>
</dbReference>
<dbReference type="SMART" id="SM00086">
    <property type="entry name" value="PAC"/>
    <property type="match status" value="2"/>
</dbReference>
<feature type="domain" description="PAS" evidence="6">
    <location>
        <begin position="392"/>
        <end position="438"/>
    </location>
</feature>
<name>A0A7S2Y6S5_9STRA</name>
<dbReference type="InterPro" id="IPR052994">
    <property type="entry name" value="Tiny_macrocysts_regulators"/>
</dbReference>
<dbReference type="InterPro" id="IPR001610">
    <property type="entry name" value="PAC"/>
</dbReference>
<feature type="region of interest" description="Disordered" evidence="5">
    <location>
        <begin position="1"/>
        <end position="46"/>
    </location>
</feature>
<dbReference type="SUPFAM" id="SSF55785">
    <property type="entry name" value="PYP-like sensor domain (PAS domain)"/>
    <property type="match status" value="3"/>
</dbReference>
<keyword evidence="3" id="KW-0418">Kinase</keyword>
<evidence type="ECO:0000259" key="6">
    <source>
        <dbReference type="PROSITE" id="PS50112"/>
    </source>
</evidence>
<dbReference type="PROSITE" id="PS50112">
    <property type="entry name" value="PAS"/>
    <property type="match status" value="3"/>
</dbReference>
<feature type="compositionally biased region" description="Polar residues" evidence="5">
    <location>
        <begin position="32"/>
        <end position="46"/>
    </location>
</feature>
<reference evidence="8" key="1">
    <citation type="submission" date="2021-01" db="EMBL/GenBank/DDBJ databases">
        <authorList>
            <person name="Corre E."/>
            <person name="Pelletier E."/>
            <person name="Niang G."/>
            <person name="Scheremetjew M."/>
            <person name="Finn R."/>
            <person name="Kale V."/>
            <person name="Holt S."/>
            <person name="Cochrane G."/>
            <person name="Meng A."/>
            <person name="Brown T."/>
            <person name="Cohen L."/>
        </authorList>
    </citation>
    <scope>NUCLEOTIDE SEQUENCE</scope>
    <source>
        <strain evidence="8">CCMP125</strain>
    </source>
</reference>
<feature type="domain" description="PAC" evidence="7">
    <location>
        <begin position="346"/>
        <end position="398"/>
    </location>
</feature>
<evidence type="ECO:0000256" key="4">
    <source>
        <dbReference type="ARBA" id="ARBA00022840"/>
    </source>
</evidence>
<dbReference type="AlphaFoldDB" id="A0A7S2Y6S5"/>
<dbReference type="InterPro" id="IPR000700">
    <property type="entry name" value="PAS-assoc_C"/>
</dbReference>
<feature type="compositionally biased region" description="Low complexity" evidence="5">
    <location>
        <begin position="101"/>
        <end position="117"/>
    </location>
</feature>
<dbReference type="EMBL" id="HBHT01011224">
    <property type="protein sequence ID" value="CAD9955919.1"/>
    <property type="molecule type" value="Transcribed_RNA"/>
</dbReference>
<evidence type="ECO:0000256" key="1">
    <source>
        <dbReference type="ARBA" id="ARBA00022679"/>
    </source>
</evidence>
<dbReference type="CDD" id="cd00130">
    <property type="entry name" value="PAS"/>
    <property type="match status" value="3"/>
</dbReference>
<dbReference type="GO" id="GO:0006355">
    <property type="term" value="P:regulation of DNA-templated transcription"/>
    <property type="evidence" value="ECO:0007669"/>
    <property type="project" value="InterPro"/>
</dbReference>
<keyword evidence="4" id="KW-0067">ATP-binding</keyword>
<dbReference type="SMART" id="SM00091">
    <property type="entry name" value="PAS"/>
    <property type="match status" value="3"/>
</dbReference>
<feature type="domain" description="PAS" evidence="6">
    <location>
        <begin position="269"/>
        <end position="315"/>
    </location>
</feature>
<evidence type="ECO:0000259" key="7">
    <source>
        <dbReference type="PROSITE" id="PS50113"/>
    </source>
</evidence>
<dbReference type="InterPro" id="IPR035965">
    <property type="entry name" value="PAS-like_dom_sf"/>
</dbReference>
<evidence type="ECO:0000256" key="5">
    <source>
        <dbReference type="SAM" id="MobiDB-lite"/>
    </source>
</evidence>
<dbReference type="PANTHER" id="PTHR31600">
    <property type="entry name" value="TINY MACROCYSTS PROTEIN B-RELATED"/>
    <property type="match status" value="1"/>
</dbReference>
<dbReference type="Gene3D" id="3.30.450.20">
    <property type="entry name" value="PAS domain"/>
    <property type="match status" value="3"/>
</dbReference>
<feature type="region of interest" description="Disordered" evidence="5">
    <location>
        <begin position="145"/>
        <end position="166"/>
    </location>
</feature>
<feature type="compositionally biased region" description="Low complexity" evidence="5">
    <location>
        <begin position="1"/>
        <end position="17"/>
    </location>
</feature>
<feature type="domain" description="PAS" evidence="6">
    <location>
        <begin position="523"/>
        <end position="569"/>
    </location>
</feature>
<evidence type="ECO:0000256" key="3">
    <source>
        <dbReference type="ARBA" id="ARBA00022777"/>
    </source>
</evidence>
<dbReference type="InterPro" id="IPR000014">
    <property type="entry name" value="PAS"/>
</dbReference>
<feature type="region of interest" description="Disordered" evidence="5">
    <location>
        <begin position="644"/>
        <end position="681"/>
    </location>
</feature>
<keyword evidence="2" id="KW-0547">Nucleotide-binding</keyword>
<feature type="region of interest" description="Disordered" evidence="5">
    <location>
        <begin position="88"/>
        <end position="124"/>
    </location>
</feature>
<dbReference type="PANTHER" id="PTHR31600:SF2">
    <property type="entry name" value="GAMETE ENRICHED GENE 10 PROTEIN-RELATED"/>
    <property type="match status" value="1"/>
</dbReference>
<evidence type="ECO:0000313" key="8">
    <source>
        <dbReference type="EMBL" id="CAD9955919.1"/>
    </source>
</evidence>
<sequence>MKHSTSASQLSTTSSQTGVGANPEHSGDDSIASGTSGGQSSAPMQPTTKFTFPGLWIMTPGCFVPAAQDNLWLVYVRHLDHHDIISSHLENGGSLSQSEKNSGILRSSLRGGSQGSNRSKKIPTLTIDETGTIVDIHIPSSRYKKKKTTFSSDTASGDGSSVASSVPGAVPIDQEWNWVTKDLIGKHISQAHPMPAQGTATVPQDIKASSAESKYPPGVLPPQKPGQSMLDVILENRMDPGHPAVPYSGYPLKTRTYDTAMTTGNAIREENITEAAFEAALDPIFQIDEHGTIQMVNSAATRLFGWKRAEFIGSNISVICGGGHSARHASYMARYLATGETRVIGKNRQLTAQKKDGTEFPIELGVVEVDTFAGDVRLFCGFVRDLTDLKARERLAQEIVEVALDPMFQINQNGIILMVNQATLRTFGYERSELVGHNISMICGGAHGHHHDMYLRNYMRTGEAHVIGKYRELPAKRKDGTEFTIQLAVVEIQQSSSSSSNNNSQTQRLFCGFIHDLSRQKRDNEIMRATIDTSLDPVLHVNENGIIQMVNAATTVHLGFSRQELVGENVSLIVGGAHAAQHGHYMERYLLTGEKRAMGKKRRLTARCKNGQEIPIELGLSEIVTSSTGGERLFCAFLTVLSHRQPTNNDSDSSSKKKNGKEVPSPGPQEQDDDGPMTDEP</sequence>
<proteinExistence type="predicted"/>
<dbReference type="Pfam" id="PF13426">
    <property type="entry name" value="PAS_9"/>
    <property type="match status" value="1"/>
</dbReference>
<feature type="compositionally biased region" description="Acidic residues" evidence="5">
    <location>
        <begin position="670"/>
        <end position="681"/>
    </location>
</feature>
<dbReference type="NCBIfam" id="TIGR00229">
    <property type="entry name" value="sensory_box"/>
    <property type="match status" value="3"/>
</dbReference>
<dbReference type="FunFam" id="3.30.450.20:FF:000060">
    <property type="entry name" value="Sensor protein FixL"/>
    <property type="match status" value="1"/>
</dbReference>
<dbReference type="GO" id="GO:0005524">
    <property type="term" value="F:ATP binding"/>
    <property type="evidence" value="ECO:0007669"/>
    <property type="project" value="UniProtKB-KW"/>
</dbReference>
<protein>
    <recommendedName>
        <fullName evidence="9">PAS domain-containing protein</fullName>
    </recommendedName>
</protein>
<evidence type="ECO:0008006" key="9">
    <source>
        <dbReference type="Google" id="ProtNLM"/>
    </source>
</evidence>
<gene>
    <name evidence="8" type="ORF">APAL1065_LOCUS7553</name>
</gene>
<dbReference type="PROSITE" id="PS50113">
    <property type="entry name" value="PAC"/>
    <property type="match status" value="1"/>
</dbReference>
<accession>A0A7S2Y6S5</accession>
<evidence type="ECO:0000256" key="2">
    <source>
        <dbReference type="ARBA" id="ARBA00022741"/>
    </source>
</evidence>